<feature type="transmembrane region" description="Helical" evidence="1">
    <location>
        <begin position="67"/>
        <end position="88"/>
    </location>
</feature>
<keyword evidence="3" id="KW-1185">Reference proteome</keyword>
<evidence type="ECO:0000313" key="3">
    <source>
        <dbReference type="Proteomes" id="UP001595923"/>
    </source>
</evidence>
<evidence type="ECO:0000313" key="2">
    <source>
        <dbReference type="EMBL" id="MFC4561645.1"/>
    </source>
</evidence>
<sequence>MSSPLPAPLKKARVCLYITAGVAVAMLAAGLLVGLDARGMGGLTGQLLPALLALPCALRLPKGRRPLFWTITVLQVWGMLGALAALGAGDPRGLTQLVLPVLVLVFITRPAARAHVKR</sequence>
<keyword evidence="1" id="KW-0812">Transmembrane</keyword>
<protein>
    <submittedName>
        <fullName evidence="2">Uncharacterized protein</fullName>
    </submittedName>
</protein>
<feature type="transmembrane region" description="Helical" evidence="1">
    <location>
        <begin position="12"/>
        <end position="33"/>
    </location>
</feature>
<comment type="caution">
    <text evidence="2">The sequence shown here is derived from an EMBL/GenBank/DDBJ whole genome shotgun (WGS) entry which is preliminary data.</text>
</comment>
<organism evidence="2 3">
    <name type="scientific">Nocardiopsis mangrovi</name>
    <dbReference type="NCBI Taxonomy" id="1179818"/>
    <lineage>
        <taxon>Bacteria</taxon>
        <taxon>Bacillati</taxon>
        <taxon>Actinomycetota</taxon>
        <taxon>Actinomycetes</taxon>
        <taxon>Streptosporangiales</taxon>
        <taxon>Nocardiopsidaceae</taxon>
        <taxon>Nocardiopsis</taxon>
    </lineage>
</organism>
<gene>
    <name evidence="2" type="ORF">ACFO4E_07235</name>
</gene>
<evidence type="ECO:0000256" key="1">
    <source>
        <dbReference type="SAM" id="Phobius"/>
    </source>
</evidence>
<name>A0ABV9DUK1_9ACTN</name>
<keyword evidence="1" id="KW-1133">Transmembrane helix</keyword>
<reference evidence="3" key="1">
    <citation type="journal article" date="2019" name="Int. J. Syst. Evol. Microbiol.">
        <title>The Global Catalogue of Microorganisms (GCM) 10K type strain sequencing project: providing services to taxonomists for standard genome sequencing and annotation.</title>
        <authorList>
            <consortium name="The Broad Institute Genomics Platform"/>
            <consortium name="The Broad Institute Genome Sequencing Center for Infectious Disease"/>
            <person name="Wu L."/>
            <person name="Ma J."/>
        </authorList>
    </citation>
    <scope>NUCLEOTIDE SEQUENCE [LARGE SCALE GENOMIC DNA]</scope>
    <source>
        <strain evidence="3">XZYJ18</strain>
    </source>
</reference>
<feature type="transmembrane region" description="Helical" evidence="1">
    <location>
        <begin position="94"/>
        <end position="112"/>
    </location>
</feature>
<dbReference type="RefSeq" id="WP_378572251.1">
    <property type="nucleotide sequence ID" value="NZ_JBHSFQ010000004.1"/>
</dbReference>
<feature type="transmembrane region" description="Helical" evidence="1">
    <location>
        <begin position="39"/>
        <end position="60"/>
    </location>
</feature>
<proteinExistence type="predicted"/>
<accession>A0ABV9DUK1</accession>
<keyword evidence="1" id="KW-0472">Membrane</keyword>
<dbReference type="EMBL" id="JBHSFQ010000004">
    <property type="protein sequence ID" value="MFC4561645.1"/>
    <property type="molecule type" value="Genomic_DNA"/>
</dbReference>
<dbReference type="Proteomes" id="UP001595923">
    <property type="component" value="Unassembled WGS sequence"/>
</dbReference>